<dbReference type="InterPro" id="IPR023827">
    <property type="entry name" value="Peptidase_S8_Asp-AS"/>
</dbReference>
<dbReference type="InterPro" id="IPR000209">
    <property type="entry name" value="Peptidase_S8/S53_dom"/>
</dbReference>
<evidence type="ECO:0000313" key="11">
    <source>
        <dbReference type="Proteomes" id="UP000176634"/>
    </source>
</evidence>
<dbReference type="PRINTS" id="PR00723">
    <property type="entry name" value="SUBTILISIN"/>
</dbReference>
<protein>
    <recommendedName>
        <fullName evidence="9">Peptidase S8/S53 domain-containing protein</fullName>
    </recommendedName>
</protein>
<gene>
    <name evidence="10" type="ORF">A2563_01205</name>
</gene>
<evidence type="ECO:0000256" key="6">
    <source>
        <dbReference type="PROSITE-ProRule" id="PRU01240"/>
    </source>
</evidence>
<dbReference type="GO" id="GO:0004252">
    <property type="term" value="F:serine-type endopeptidase activity"/>
    <property type="evidence" value="ECO:0007669"/>
    <property type="project" value="UniProtKB-UniRule"/>
</dbReference>
<feature type="active site" description="Charge relay system" evidence="5 6">
    <location>
        <position position="136"/>
    </location>
</feature>
<evidence type="ECO:0000256" key="7">
    <source>
        <dbReference type="RuleBase" id="RU003355"/>
    </source>
</evidence>
<dbReference type="InterPro" id="IPR023828">
    <property type="entry name" value="Peptidase_S8_Ser-AS"/>
</dbReference>
<evidence type="ECO:0000256" key="1">
    <source>
        <dbReference type="ARBA" id="ARBA00011073"/>
    </source>
</evidence>
<evidence type="ECO:0000313" key="10">
    <source>
        <dbReference type="EMBL" id="OGH93206.1"/>
    </source>
</evidence>
<dbReference type="EMBL" id="MFRA01000001">
    <property type="protein sequence ID" value="OGH93206.1"/>
    <property type="molecule type" value="Genomic_DNA"/>
</dbReference>
<dbReference type="Proteomes" id="UP000176634">
    <property type="component" value="Unassembled WGS sequence"/>
</dbReference>
<proteinExistence type="inferred from homology"/>
<dbReference type="GO" id="GO:0006508">
    <property type="term" value="P:proteolysis"/>
    <property type="evidence" value="ECO:0007669"/>
    <property type="project" value="UniProtKB-KW"/>
</dbReference>
<dbReference type="Pfam" id="PF00082">
    <property type="entry name" value="Peptidase_S8"/>
    <property type="match status" value="1"/>
</dbReference>
<dbReference type="STRING" id="1798705.A2563_01205"/>
<dbReference type="InterPro" id="IPR015500">
    <property type="entry name" value="Peptidase_S8_subtilisin-rel"/>
</dbReference>
<name>A0A1F6PAM4_9BACT</name>
<evidence type="ECO:0000259" key="9">
    <source>
        <dbReference type="Pfam" id="PF00082"/>
    </source>
</evidence>
<sequence length="507" mass="54793">MSEFYPKLGKKSIVAGLLASAAFLVHSDAVLAKIPNDPYYSLQESFYNQIGAPQAWEYTTGGSDVVVAVIDTGVDINHEDLKNNIWRNPKEIFGNAIDDDANGFIDDINGWNFVEHNNDVSISAILESNDSGAVNHGTILAGLIGAEGDNSALGTGLNWSAKIMPLRAIGSNGDGVLADVARAVNYAVDNGAHIISISFVGASTYPELTDSLFRAYKKGVLVVVSAGNSRNDSSGNENLTKVKQYPICLDSDSSENWILGVGSVDHKDQLSIFGDYGSCIDISAPGERIFSTQKFAPQYGYTKNFDGAWSGTSFSAPLVAGSAALIKSIRPDWSAKEIMANLLHSAEDVDGLNPGFAGQMGYGRLNVGKAVAIAFTSKNAPPPPPVVWTSKLISNKKTNMVQVATDGKVLREFPLTNYSPKFSRWVMKDDLFVYARFEKNKIIVDAWDLVGNKKLSNFVLVGLSSLSDLKIENLWGYDPNAVLFVKKGKVNQKIIIDIASKSWKAEE</sequence>
<keyword evidence="4 6" id="KW-0720">Serine protease</keyword>
<dbReference type="AlphaFoldDB" id="A0A1F6PAM4"/>
<evidence type="ECO:0000256" key="8">
    <source>
        <dbReference type="SAM" id="SignalP"/>
    </source>
</evidence>
<evidence type="ECO:0000256" key="5">
    <source>
        <dbReference type="PIRSR" id="PIRSR615500-1"/>
    </source>
</evidence>
<comment type="caution">
    <text evidence="10">The sequence shown here is derived from an EMBL/GenBank/DDBJ whole genome shotgun (WGS) entry which is preliminary data.</text>
</comment>
<dbReference type="PROSITE" id="PS00138">
    <property type="entry name" value="SUBTILASE_SER"/>
    <property type="match status" value="1"/>
</dbReference>
<comment type="similarity">
    <text evidence="1 6 7">Belongs to the peptidase S8 family.</text>
</comment>
<dbReference type="CDD" id="cd07473">
    <property type="entry name" value="Peptidases_S8_Subtilisin_like"/>
    <property type="match status" value="1"/>
</dbReference>
<dbReference type="Gene3D" id="3.40.50.200">
    <property type="entry name" value="Peptidase S8/S53 domain"/>
    <property type="match status" value="1"/>
</dbReference>
<feature type="domain" description="Peptidase S8/S53" evidence="9">
    <location>
        <begin position="62"/>
        <end position="363"/>
    </location>
</feature>
<dbReference type="PROSITE" id="PS51892">
    <property type="entry name" value="SUBTILASE"/>
    <property type="match status" value="1"/>
</dbReference>
<dbReference type="InterPro" id="IPR036852">
    <property type="entry name" value="Peptidase_S8/S53_dom_sf"/>
</dbReference>
<dbReference type="InterPro" id="IPR034204">
    <property type="entry name" value="PfSUB1-like_cat_dom"/>
</dbReference>
<dbReference type="PROSITE" id="PS00136">
    <property type="entry name" value="SUBTILASE_ASP"/>
    <property type="match status" value="1"/>
</dbReference>
<dbReference type="PANTHER" id="PTHR43399:SF4">
    <property type="entry name" value="CELL WALL-ASSOCIATED PROTEASE"/>
    <property type="match status" value="1"/>
</dbReference>
<dbReference type="PANTHER" id="PTHR43399">
    <property type="entry name" value="SUBTILISIN-RELATED"/>
    <property type="match status" value="1"/>
</dbReference>
<feature type="active site" description="Charge relay system" evidence="5 6">
    <location>
        <position position="313"/>
    </location>
</feature>
<accession>A0A1F6PAM4</accession>
<organism evidence="10 11">
    <name type="scientific">Candidatus Magasanikbacteria bacterium RIFOXYD1_FULL_40_23</name>
    <dbReference type="NCBI Taxonomy" id="1798705"/>
    <lineage>
        <taxon>Bacteria</taxon>
        <taxon>Candidatus Magasanikiibacteriota</taxon>
    </lineage>
</organism>
<reference evidence="10 11" key="1">
    <citation type="journal article" date="2016" name="Nat. Commun.">
        <title>Thousands of microbial genomes shed light on interconnected biogeochemical processes in an aquifer system.</title>
        <authorList>
            <person name="Anantharaman K."/>
            <person name="Brown C.T."/>
            <person name="Hug L.A."/>
            <person name="Sharon I."/>
            <person name="Castelle C.J."/>
            <person name="Probst A.J."/>
            <person name="Thomas B.C."/>
            <person name="Singh A."/>
            <person name="Wilkins M.J."/>
            <person name="Karaoz U."/>
            <person name="Brodie E.L."/>
            <person name="Williams K.H."/>
            <person name="Hubbard S.S."/>
            <person name="Banfield J.F."/>
        </authorList>
    </citation>
    <scope>NUCLEOTIDE SEQUENCE [LARGE SCALE GENOMIC DNA]</scope>
</reference>
<keyword evidence="8" id="KW-0732">Signal</keyword>
<feature type="active site" description="Charge relay system" evidence="5 6">
    <location>
        <position position="71"/>
    </location>
</feature>
<feature type="signal peptide" evidence="8">
    <location>
        <begin position="1"/>
        <end position="32"/>
    </location>
</feature>
<evidence type="ECO:0000256" key="4">
    <source>
        <dbReference type="ARBA" id="ARBA00022825"/>
    </source>
</evidence>
<evidence type="ECO:0000256" key="3">
    <source>
        <dbReference type="ARBA" id="ARBA00022801"/>
    </source>
</evidence>
<keyword evidence="3 6" id="KW-0378">Hydrolase</keyword>
<evidence type="ECO:0000256" key="2">
    <source>
        <dbReference type="ARBA" id="ARBA00022670"/>
    </source>
</evidence>
<dbReference type="InterPro" id="IPR051048">
    <property type="entry name" value="Peptidase_S8/S53_subtilisin"/>
</dbReference>
<feature type="chain" id="PRO_5009525963" description="Peptidase S8/S53 domain-containing protein" evidence="8">
    <location>
        <begin position="33"/>
        <end position="507"/>
    </location>
</feature>
<keyword evidence="2 6" id="KW-0645">Protease</keyword>
<dbReference type="SUPFAM" id="SSF52743">
    <property type="entry name" value="Subtilisin-like"/>
    <property type="match status" value="1"/>
</dbReference>